<name>A0A3N0IK24_9ACTN</name>
<evidence type="ECO:0008006" key="4">
    <source>
        <dbReference type="Google" id="ProtNLM"/>
    </source>
</evidence>
<dbReference type="RefSeq" id="WP_123218625.1">
    <property type="nucleotide sequence ID" value="NZ_JACHYQ010000001.1"/>
</dbReference>
<evidence type="ECO:0000256" key="1">
    <source>
        <dbReference type="SAM" id="Phobius"/>
    </source>
</evidence>
<protein>
    <recommendedName>
        <fullName evidence="4">Zinc ribbon domain-containing protein</fullName>
    </recommendedName>
</protein>
<keyword evidence="3" id="KW-1185">Reference proteome</keyword>
<dbReference type="PANTHER" id="PTHR37826">
    <property type="entry name" value="FLOTILLIN BAND_7_5 DOMAIN PROTEIN"/>
    <property type="match status" value="1"/>
</dbReference>
<proteinExistence type="predicted"/>
<reference evidence="3" key="1">
    <citation type="submission" date="2018-05" db="EMBL/GenBank/DDBJ databases">
        <title>Genome Sequencing of selected type strains of the family Eggerthellaceae.</title>
        <authorList>
            <person name="Danylec N."/>
            <person name="Stoll D.A."/>
            <person name="Doetsch A."/>
            <person name="Huch M."/>
        </authorList>
    </citation>
    <scope>NUCLEOTIDE SEQUENCE [LARGE SCALE GENOMIC DNA]</scope>
    <source>
        <strain evidence="3">DSM 22006</strain>
    </source>
</reference>
<dbReference type="GeneID" id="98661735"/>
<comment type="caution">
    <text evidence="2">The sequence shown here is derived from an EMBL/GenBank/DDBJ whole genome shotgun (WGS) entry which is preliminary data.</text>
</comment>
<gene>
    <name evidence="2" type="ORF">DMP05_00010</name>
</gene>
<feature type="transmembrane region" description="Helical" evidence="1">
    <location>
        <begin position="386"/>
        <end position="404"/>
    </location>
</feature>
<dbReference type="OrthoDB" id="3182597at2"/>
<evidence type="ECO:0000313" key="2">
    <source>
        <dbReference type="EMBL" id="RNM37358.1"/>
    </source>
</evidence>
<keyword evidence="1" id="KW-1133">Transmembrane helix</keyword>
<keyword evidence="1" id="KW-0812">Transmembrane</keyword>
<dbReference type="PANTHER" id="PTHR37826:SF3">
    <property type="entry name" value="J DOMAIN-CONTAINING PROTEIN"/>
    <property type="match status" value="1"/>
</dbReference>
<organism evidence="2 3">
    <name type="scientific">Slackia isoflavoniconvertens</name>
    <dbReference type="NCBI Taxonomy" id="572010"/>
    <lineage>
        <taxon>Bacteria</taxon>
        <taxon>Bacillati</taxon>
        <taxon>Actinomycetota</taxon>
        <taxon>Coriobacteriia</taxon>
        <taxon>Eggerthellales</taxon>
        <taxon>Eggerthellaceae</taxon>
        <taxon>Slackia</taxon>
    </lineage>
</organism>
<keyword evidence="1" id="KW-0472">Membrane</keyword>
<dbReference type="EMBL" id="QIBZ01000001">
    <property type="protein sequence ID" value="RNM37358.1"/>
    <property type="molecule type" value="Genomic_DNA"/>
</dbReference>
<dbReference type="Proteomes" id="UP000271472">
    <property type="component" value="Unassembled WGS sequence"/>
</dbReference>
<evidence type="ECO:0000313" key="3">
    <source>
        <dbReference type="Proteomes" id="UP000271472"/>
    </source>
</evidence>
<feature type="transmembrane region" description="Helical" evidence="1">
    <location>
        <begin position="416"/>
        <end position="437"/>
    </location>
</feature>
<dbReference type="AlphaFoldDB" id="A0A3N0IK24"/>
<accession>A0A3N0IK24</accession>
<sequence length="482" mass="52549">MAVESVNYQCPACGGPLHFSESKGLMVCDYCESSFEVAQIEAHYAAKQSKADASAVAAAERAASGEMSAFEAMGAADGVAVALTEDVLNAAAATSGHASEGDEAIASFLSRASWNEGERDGLRSMTCSSCGAEITCDATTAVSECPYCGNPAVTPGAFVDMARPDGVVPFKLDKDAAVAALNDYYKGKKFLPKKFIAANKVEHIQGVYVPFWLYDGSVEGSGTFECRNERTYRSGDEEVTRTTVYEAYRAGDLDFERVPVDGSAKMPDGHMDAIEPYDFDEMKPFSVAYLPGYVAERYDEDSKVCSNRAEERMRHSFEHDLRATITGYDYVDTGIVHSTTQMTGCMQALLPVWMLHTTWEGNDYLFAMNGQTGRFVGDLPVAKFKVAAWFFGIFVALAAVLFGLDMGVFQFDDTLASVFVDGVIPAVVAAVACIVFYNQMKTAEVASDAQAYRSFEGLNLTGESEHFVREYETRRRIEKNDD</sequence>